<accession>A0AC61QPV8</accession>
<evidence type="ECO:0000313" key="1">
    <source>
        <dbReference type="EMBL" id="TGX82070.1"/>
    </source>
</evidence>
<organism evidence="1 2">
    <name type="scientific">Palleniella muris</name>
    <dbReference type="NCBI Taxonomy" id="3038145"/>
    <lineage>
        <taxon>Bacteria</taxon>
        <taxon>Pseudomonadati</taxon>
        <taxon>Bacteroidota</taxon>
        <taxon>Bacteroidia</taxon>
        <taxon>Bacteroidales</taxon>
        <taxon>Prevotellaceae</taxon>
        <taxon>Palleniella</taxon>
    </lineage>
</organism>
<proteinExistence type="predicted"/>
<evidence type="ECO:0000313" key="2">
    <source>
        <dbReference type="Proteomes" id="UP000308886"/>
    </source>
</evidence>
<sequence length="93" mass="10668">MYNIQNLINSGIDNLQVVVSVTDLKEFALSLIDEAKNIVPEKEDKELTAMETAKILGVSTNTLWRWERDGYLIPKRVGKRPVYFQSQIDSLKK</sequence>
<name>A0AC61QPV8_9BACT</name>
<comment type="caution">
    <text evidence="1">The sequence shown here is derived from an EMBL/GenBank/DDBJ whole genome shotgun (WGS) entry which is preliminary data.</text>
</comment>
<dbReference type="EMBL" id="SRZC01000012">
    <property type="protein sequence ID" value="TGX82070.1"/>
    <property type="molecule type" value="Genomic_DNA"/>
</dbReference>
<gene>
    <name evidence="1" type="ORF">E5358_08400</name>
</gene>
<dbReference type="Proteomes" id="UP000308886">
    <property type="component" value="Unassembled WGS sequence"/>
</dbReference>
<protein>
    <submittedName>
        <fullName evidence="1">MerR family transcriptional regulator</fullName>
    </submittedName>
</protein>
<reference evidence="1" key="1">
    <citation type="submission" date="2019-04" db="EMBL/GenBank/DDBJ databases">
        <title>Microbes associate with the intestines of laboratory mice.</title>
        <authorList>
            <person name="Navarre W."/>
            <person name="Wong E."/>
            <person name="Huang K."/>
            <person name="Tropini C."/>
            <person name="Ng K."/>
            <person name="Yu B."/>
        </authorList>
    </citation>
    <scope>NUCLEOTIDE SEQUENCE</scope>
    <source>
        <strain evidence="1">NM73_A23</strain>
    </source>
</reference>
<keyword evidence="2" id="KW-1185">Reference proteome</keyword>